<feature type="transmembrane region" description="Helical" evidence="6">
    <location>
        <begin position="323"/>
        <end position="341"/>
    </location>
</feature>
<sequence>MSSTSIISRVCGRFNQVTSGLPYIVFSVSFGLMVDMATYGMMVPVLPFRLEATGYKNIPATSSYLIAAFALGLIVSSIPIGIFGVMVKARKLPLLAALGFLVLIVARILQGFSGTAIWTLGLALICDVVKEERIGVIMGYVMIGWSIGTVGGPLAGGLLYDKLGYNAVFVFALIISTSNQLHYTLQSTRILLAPPFSTQAAIDFLLRSLVQDKKCIRNREVTLQEKAELNDKEASSTPVDSQSPSAARALLSLLTSPRVWTICIITFVLGFAFGGLLDTGLTMVVKERYGLSSRGAGLIFIAAVVPSFFSSPFAGFYADKYGAKWPIIVCLVLGTPFFGLLSMNGSLAALIAWITFTGMFTMATAAPIMQDLAIVVKITPGLGFAHVYGIFNMVYSTGAMVGPLCVGRLLQSTGIQNGWQIMSLIVTGLCAACIIPAYLFIGSKNTSQSSITPSNDKLDSPV</sequence>
<comment type="caution">
    <text evidence="8">The sequence shown here is derived from an EMBL/GenBank/DDBJ whole genome shotgun (WGS) entry which is preliminary data.</text>
</comment>
<dbReference type="PANTHER" id="PTHR23506">
    <property type="entry name" value="GH10249P"/>
    <property type="match status" value="1"/>
</dbReference>
<evidence type="ECO:0000256" key="2">
    <source>
        <dbReference type="ARBA" id="ARBA00022448"/>
    </source>
</evidence>
<dbReference type="InterPro" id="IPR011701">
    <property type="entry name" value="MFS"/>
</dbReference>
<feature type="transmembrane region" description="Helical" evidence="6">
    <location>
        <begin position="21"/>
        <end position="42"/>
    </location>
</feature>
<evidence type="ECO:0000313" key="8">
    <source>
        <dbReference type="EMBL" id="KNZ52180.1"/>
    </source>
</evidence>
<evidence type="ECO:0000313" key="9">
    <source>
        <dbReference type="Proteomes" id="UP000037035"/>
    </source>
</evidence>
<feature type="transmembrane region" description="Helical" evidence="6">
    <location>
        <begin position="348"/>
        <end position="369"/>
    </location>
</feature>
<feature type="transmembrane region" description="Helical" evidence="6">
    <location>
        <begin position="297"/>
        <end position="317"/>
    </location>
</feature>
<evidence type="ECO:0000256" key="1">
    <source>
        <dbReference type="ARBA" id="ARBA00004141"/>
    </source>
</evidence>
<feature type="transmembrane region" description="Helical" evidence="6">
    <location>
        <begin position="137"/>
        <end position="160"/>
    </location>
</feature>
<dbReference type="OrthoDB" id="440553at2759"/>
<evidence type="ECO:0000256" key="5">
    <source>
        <dbReference type="ARBA" id="ARBA00023136"/>
    </source>
</evidence>
<evidence type="ECO:0000259" key="7">
    <source>
        <dbReference type="PROSITE" id="PS50850"/>
    </source>
</evidence>
<dbReference type="InterPro" id="IPR050930">
    <property type="entry name" value="MFS_Vesicular_Transporter"/>
</dbReference>
<dbReference type="AlphaFoldDB" id="A0A0L6UWD1"/>
<gene>
    <name evidence="8" type="ORF">VP01_365g4</name>
</gene>
<dbReference type="PROSITE" id="PS50850">
    <property type="entry name" value="MFS"/>
    <property type="match status" value="1"/>
</dbReference>
<evidence type="ECO:0000256" key="4">
    <source>
        <dbReference type="ARBA" id="ARBA00022989"/>
    </source>
</evidence>
<evidence type="ECO:0000256" key="6">
    <source>
        <dbReference type="SAM" id="Phobius"/>
    </source>
</evidence>
<dbReference type="GO" id="GO:0016020">
    <property type="term" value="C:membrane"/>
    <property type="evidence" value="ECO:0007669"/>
    <property type="project" value="UniProtKB-SubCell"/>
</dbReference>
<feature type="transmembrane region" description="Helical" evidence="6">
    <location>
        <begin position="167"/>
        <end position="185"/>
    </location>
</feature>
<dbReference type="GO" id="GO:0022857">
    <property type="term" value="F:transmembrane transporter activity"/>
    <property type="evidence" value="ECO:0007669"/>
    <property type="project" value="InterPro"/>
</dbReference>
<dbReference type="Gene3D" id="1.20.1250.20">
    <property type="entry name" value="MFS general substrate transporter like domains"/>
    <property type="match status" value="2"/>
</dbReference>
<feature type="transmembrane region" description="Helical" evidence="6">
    <location>
        <begin position="62"/>
        <end position="87"/>
    </location>
</feature>
<evidence type="ECO:0000256" key="3">
    <source>
        <dbReference type="ARBA" id="ARBA00022692"/>
    </source>
</evidence>
<protein>
    <recommendedName>
        <fullName evidence="7">Major facilitator superfamily (MFS) profile domain-containing protein</fullName>
    </recommendedName>
</protein>
<dbReference type="PANTHER" id="PTHR23506:SF23">
    <property type="entry name" value="GH10249P"/>
    <property type="match status" value="1"/>
</dbReference>
<accession>A0A0L6UWD1</accession>
<keyword evidence="3 6" id="KW-0812">Transmembrane</keyword>
<feature type="domain" description="Major facilitator superfamily (MFS) profile" evidence="7">
    <location>
        <begin position="258"/>
        <end position="462"/>
    </location>
</feature>
<feature type="transmembrane region" description="Helical" evidence="6">
    <location>
        <begin position="259"/>
        <end position="285"/>
    </location>
</feature>
<keyword evidence="9" id="KW-1185">Reference proteome</keyword>
<reference evidence="8 9" key="1">
    <citation type="submission" date="2015-08" db="EMBL/GenBank/DDBJ databases">
        <title>Next Generation Sequencing and Analysis of the Genome of Puccinia sorghi L Schw, the Causal Agent of Maize Common Rust.</title>
        <authorList>
            <person name="Rochi L."/>
            <person name="Burguener G."/>
            <person name="Darino M."/>
            <person name="Turjanski A."/>
            <person name="Kreff E."/>
            <person name="Dieguez M.J."/>
            <person name="Sacco F."/>
        </authorList>
    </citation>
    <scope>NUCLEOTIDE SEQUENCE [LARGE SCALE GENOMIC DNA]</scope>
    <source>
        <strain evidence="8 9">RO10H11247</strain>
    </source>
</reference>
<feature type="transmembrane region" description="Helical" evidence="6">
    <location>
        <begin position="94"/>
        <end position="125"/>
    </location>
</feature>
<comment type="subcellular location">
    <subcellularLocation>
        <location evidence="1">Membrane</location>
        <topology evidence="1">Multi-pass membrane protein</topology>
    </subcellularLocation>
</comment>
<keyword evidence="2" id="KW-0813">Transport</keyword>
<organism evidence="8 9">
    <name type="scientific">Puccinia sorghi</name>
    <dbReference type="NCBI Taxonomy" id="27349"/>
    <lineage>
        <taxon>Eukaryota</taxon>
        <taxon>Fungi</taxon>
        <taxon>Dikarya</taxon>
        <taxon>Basidiomycota</taxon>
        <taxon>Pucciniomycotina</taxon>
        <taxon>Pucciniomycetes</taxon>
        <taxon>Pucciniales</taxon>
        <taxon>Pucciniaceae</taxon>
        <taxon>Puccinia</taxon>
    </lineage>
</organism>
<keyword evidence="4 6" id="KW-1133">Transmembrane helix</keyword>
<dbReference type="Proteomes" id="UP000037035">
    <property type="component" value="Unassembled WGS sequence"/>
</dbReference>
<dbReference type="SUPFAM" id="SSF103473">
    <property type="entry name" value="MFS general substrate transporter"/>
    <property type="match status" value="1"/>
</dbReference>
<dbReference type="VEuPathDB" id="FungiDB:VP01_365g4"/>
<dbReference type="EMBL" id="LAVV01008679">
    <property type="protein sequence ID" value="KNZ52180.1"/>
    <property type="molecule type" value="Genomic_DNA"/>
</dbReference>
<feature type="transmembrane region" description="Helical" evidence="6">
    <location>
        <begin position="389"/>
        <end position="410"/>
    </location>
</feature>
<dbReference type="CDD" id="cd17325">
    <property type="entry name" value="MFS_MdtG_SLC18_like"/>
    <property type="match status" value="1"/>
</dbReference>
<feature type="transmembrane region" description="Helical" evidence="6">
    <location>
        <begin position="422"/>
        <end position="441"/>
    </location>
</feature>
<dbReference type="InterPro" id="IPR036259">
    <property type="entry name" value="MFS_trans_sf"/>
</dbReference>
<keyword evidence="5 6" id="KW-0472">Membrane</keyword>
<dbReference type="InterPro" id="IPR020846">
    <property type="entry name" value="MFS_dom"/>
</dbReference>
<proteinExistence type="predicted"/>
<dbReference type="STRING" id="27349.A0A0L6UWD1"/>
<dbReference type="Pfam" id="PF07690">
    <property type="entry name" value="MFS_1"/>
    <property type="match status" value="1"/>
</dbReference>
<name>A0A0L6UWD1_9BASI</name>